<dbReference type="Pfam" id="PF12679">
    <property type="entry name" value="ABC2_membrane_2"/>
    <property type="match status" value="1"/>
</dbReference>
<evidence type="ECO:0000313" key="4">
    <source>
        <dbReference type="Proteomes" id="UP000094652"/>
    </source>
</evidence>
<feature type="transmembrane region" description="Helical" evidence="2">
    <location>
        <begin position="218"/>
        <end position="243"/>
    </location>
</feature>
<accession>A0A1D7XNB9</accession>
<dbReference type="KEGG" id="ctae:BGI42_14000"/>
<feature type="transmembrane region" description="Helical" evidence="2">
    <location>
        <begin position="294"/>
        <end position="315"/>
    </location>
</feature>
<dbReference type="PANTHER" id="PTHR37305:SF1">
    <property type="entry name" value="MEMBRANE PROTEIN"/>
    <property type="match status" value="1"/>
</dbReference>
<dbReference type="Proteomes" id="UP000094652">
    <property type="component" value="Chromosome"/>
</dbReference>
<reference evidence="4" key="1">
    <citation type="submission" date="2016-09" db="EMBL/GenBank/DDBJ databases">
        <title>Genomics of Clostridium taeniosporum, an organism which forms endospores with ribbon-like appendages.</title>
        <authorList>
            <person name="Walker J.R."/>
        </authorList>
    </citation>
    <scope>NUCLEOTIDE SEQUENCE [LARGE SCALE GENOMIC DNA]</scope>
    <source>
        <strain evidence="4">1/k</strain>
    </source>
</reference>
<dbReference type="AlphaFoldDB" id="A0A1D7XNB9"/>
<feature type="transmembrane region" description="Helical" evidence="2">
    <location>
        <begin position="379"/>
        <end position="397"/>
    </location>
</feature>
<keyword evidence="4" id="KW-1185">Reference proteome</keyword>
<evidence type="ECO:0000256" key="2">
    <source>
        <dbReference type="SAM" id="Phobius"/>
    </source>
</evidence>
<dbReference type="PANTHER" id="PTHR37305">
    <property type="entry name" value="INTEGRAL MEMBRANE PROTEIN-RELATED"/>
    <property type="match status" value="1"/>
</dbReference>
<keyword evidence="2" id="KW-1133">Transmembrane helix</keyword>
<organism evidence="3 4">
    <name type="scientific">Clostridium taeniosporum</name>
    <dbReference type="NCBI Taxonomy" id="394958"/>
    <lineage>
        <taxon>Bacteria</taxon>
        <taxon>Bacillati</taxon>
        <taxon>Bacillota</taxon>
        <taxon>Clostridia</taxon>
        <taxon>Eubacteriales</taxon>
        <taxon>Clostridiaceae</taxon>
        <taxon>Clostridium</taxon>
    </lineage>
</organism>
<feature type="transmembrane region" description="Helical" evidence="2">
    <location>
        <begin position="166"/>
        <end position="187"/>
    </location>
</feature>
<evidence type="ECO:0000313" key="3">
    <source>
        <dbReference type="EMBL" id="AOR24777.1"/>
    </source>
</evidence>
<dbReference type="GO" id="GO:0005886">
    <property type="term" value="C:plasma membrane"/>
    <property type="evidence" value="ECO:0007669"/>
    <property type="project" value="UniProtKB-SubCell"/>
</dbReference>
<dbReference type="RefSeq" id="WP_069680900.1">
    <property type="nucleotide sequence ID" value="NZ_CP017253.2"/>
</dbReference>
<dbReference type="STRING" id="394958.BGI42_14000"/>
<proteinExistence type="predicted"/>
<dbReference type="OrthoDB" id="2024038at2"/>
<keyword evidence="1" id="KW-0175">Coiled coil</keyword>
<evidence type="ECO:0000256" key="1">
    <source>
        <dbReference type="SAM" id="Coils"/>
    </source>
</evidence>
<gene>
    <name evidence="3" type="ORF">BGI42_14000</name>
</gene>
<feature type="transmembrane region" description="Helical" evidence="2">
    <location>
        <begin position="348"/>
        <end position="367"/>
    </location>
</feature>
<feature type="transmembrane region" description="Helical" evidence="2">
    <location>
        <begin position="322"/>
        <end position="342"/>
    </location>
</feature>
<keyword evidence="2" id="KW-0472">Membrane</keyword>
<protein>
    <submittedName>
        <fullName evidence="3">ABC transporter permease</fullName>
    </submittedName>
</protein>
<name>A0A1D7XNB9_9CLOT</name>
<dbReference type="EMBL" id="CP017253">
    <property type="protein sequence ID" value="AOR24777.1"/>
    <property type="molecule type" value="Genomic_DNA"/>
</dbReference>
<feature type="coiled-coil region" evidence="1">
    <location>
        <begin position="54"/>
        <end position="131"/>
    </location>
</feature>
<keyword evidence="2" id="KW-0812">Transmembrane</keyword>
<feature type="transmembrane region" description="Helical" evidence="2">
    <location>
        <begin position="20"/>
        <end position="38"/>
    </location>
</feature>
<dbReference type="GO" id="GO:0140359">
    <property type="term" value="F:ABC-type transporter activity"/>
    <property type="evidence" value="ECO:0007669"/>
    <property type="project" value="InterPro"/>
</dbReference>
<sequence length="404" mass="46307">MIFLLIKNEIIKIFKRTKTWIVFSLFLVFMGICMFGLYHENKNRQLYNSPQYKLEQVEKSIKYAEDEMNNIKNSNDEEYLKKLNGDLKSYQEKKKRYEDQINKPNNPDQWKIEVEEEIRENEENLKNKDITEENKTWISERIDKLKYLKENNIKPLNGYEFNTYNYIDSVIAMLGIGLLAVGISVFMSDIVSGEYTPATLKTLLVQPISRGKILLSKFIAITITVLTMIVSTEILTFLGIGIIKGFDVGTYPKTMGVRYMLQASNISSEKYPDLIRISNTGNIGTFNELIVKSLLLQMIFIITCCSVVFLISTVFKSTNVTAAISIIITASGTIMFQVFHFLSNFAHLNFLSYAAVSSVITGNVAYIYRNVNMTPINGIIIMVITTIISYTIAHFVFKKREILI</sequence>